<keyword evidence="11 16" id="KW-0808">Transferase</keyword>
<comment type="pathway">
    <text evidence="3 16">Amino-acid biosynthesis; L-histidine biosynthesis; L-histidine from 5-phospho-alpha-D-ribose 1-diphosphate: step 1/9.</text>
</comment>
<accession>A0A5A8F1W7</accession>
<dbReference type="HAMAP" id="MF_01018">
    <property type="entry name" value="HisG_Short"/>
    <property type="match status" value="1"/>
</dbReference>
<dbReference type="SUPFAM" id="SSF53850">
    <property type="entry name" value="Periplasmic binding protein-like II"/>
    <property type="match status" value="1"/>
</dbReference>
<dbReference type="PROSITE" id="PS01316">
    <property type="entry name" value="ATP_P_PHORIBOSYLTR"/>
    <property type="match status" value="1"/>
</dbReference>
<keyword evidence="12 16" id="KW-0547">Nucleotide-binding</keyword>
<dbReference type="InterPro" id="IPR018198">
    <property type="entry name" value="ATP_PRibTrfase_CS"/>
</dbReference>
<dbReference type="GO" id="GO:0005524">
    <property type="term" value="F:ATP binding"/>
    <property type="evidence" value="ECO:0007669"/>
    <property type="project" value="UniProtKB-KW"/>
</dbReference>
<dbReference type="Gene3D" id="3.40.190.10">
    <property type="entry name" value="Periplasmic binding protein-like II"/>
    <property type="match status" value="2"/>
</dbReference>
<sequence>MGFDEFINIALPKGRLAEDTIKLLVEKGISTDCIDFSSRKLIFEDTENRIRFMIVRNMDVPTYVENGACHLGVVGKDILDELEPDVYEFLDLRFGYCRLCVAGLKDWNGEYNHNLRIATKYPNITKQFFFRKGFFVETIKLYGSIELAPLVGLSDLIVDLVSTGETLKRNGLKEIETIMESTARLIANKNLTKVYFNRIKDIVEVIDD</sequence>
<evidence type="ECO:0000256" key="11">
    <source>
        <dbReference type="ARBA" id="ARBA00022679"/>
    </source>
</evidence>
<evidence type="ECO:0000256" key="10">
    <source>
        <dbReference type="ARBA" id="ARBA00022676"/>
    </source>
</evidence>
<dbReference type="GO" id="GO:0003879">
    <property type="term" value="F:ATP phosphoribosyltransferase activity"/>
    <property type="evidence" value="ECO:0007669"/>
    <property type="project" value="UniProtKB-UniRule"/>
</dbReference>
<dbReference type="EC" id="2.4.2.17" evidence="6 16"/>
<evidence type="ECO:0000256" key="9">
    <source>
        <dbReference type="ARBA" id="ARBA00022605"/>
    </source>
</evidence>
<comment type="caution">
    <text evidence="18">The sequence shown here is derived from an EMBL/GenBank/DDBJ whole genome shotgun (WGS) entry which is preliminary data.</text>
</comment>
<keyword evidence="19" id="KW-1185">Reference proteome</keyword>
<comment type="similarity">
    <text evidence="4 16">Belongs to the ATP phosphoribosyltransferase family. Short subfamily.</text>
</comment>
<dbReference type="InterPro" id="IPR013820">
    <property type="entry name" value="ATP_PRibTrfase_cat"/>
</dbReference>
<dbReference type="NCBIfam" id="TIGR00070">
    <property type="entry name" value="hisG"/>
    <property type="match status" value="1"/>
</dbReference>
<organism evidence="18 19">
    <name type="scientific">Deferribacter autotrophicus</name>
    <dbReference type="NCBI Taxonomy" id="500465"/>
    <lineage>
        <taxon>Bacteria</taxon>
        <taxon>Pseudomonadati</taxon>
        <taxon>Deferribacterota</taxon>
        <taxon>Deferribacteres</taxon>
        <taxon>Deferribacterales</taxon>
        <taxon>Deferribacteraceae</taxon>
        <taxon>Deferribacter</taxon>
    </lineage>
</organism>
<protein>
    <recommendedName>
        <fullName evidence="7 16">ATP phosphoribosyltransferase</fullName>
        <shortName evidence="16">ATP-PRT</shortName>
        <shortName evidence="16">ATP-PRTase</shortName>
        <ecNumber evidence="6 16">2.4.2.17</ecNumber>
    </recommendedName>
</protein>
<dbReference type="PANTHER" id="PTHR21403">
    <property type="entry name" value="ATP PHOSPHORIBOSYLTRANSFERASE ATP-PRTASE"/>
    <property type="match status" value="1"/>
</dbReference>
<comment type="domain">
    <text evidence="16">Lacks the C-terminal regulatory region which is replaced by HisZ.</text>
</comment>
<keyword evidence="9 16" id="KW-0028">Amino-acid biosynthesis</keyword>
<evidence type="ECO:0000256" key="1">
    <source>
        <dbReference type="ARBA" id="ARBA00000915"/>
    </source>
</evidence>
<dbReference type="InterPro" id="IPR024893">
    <property type="entry name" value="ATP_PRibTrfase_HisG_short"/>
</dbReference>
<evidence type="ECO:0000256" key="16">
    <source>
        <dbReference type="HAMAP-Rule" id="MF_01018"/>
    </source>
</evidence>
<evidence type="ECO:0000256" key="3">
    <source>
        <dbReference type="ARBA" id="ARBA00004667"/>
    </source>
</evidence>
<evidence type="ECO:0000313" key="19">
    <source>
        <dbReference type="Proteomes" id="UP000322876"/>
    </source>
</evidence>
<keyword evidence="13 16" id="KW-0067">ATP-binding</keyword>
<name>A0A5A8F1W7_9BACT</name>
<dbReference type="Proteomes" id="UP000322876">
    <property type="component" value="Unassembled WGS sequence"/>
</dbReference>
<evidence type="ECO:0000313" key="18">
    <source>
        <dbReference type="EMBL" id="KAA0257731.1"/>
    </source>
</evidence>
<dbReference type="GO" id="GO:0000105">
    <property type="term" value="P:L-histidine biosynthetic process"/>
    <property type="evidence" value="ECO:0007669"/>
    <property type="project" value="UniProtKB-UniRule"/>
</dbReference>
<dbReference type="FunFam" id="3.40.190.10:FF:000008">
    <property type="entry name" value="ATP phosphoribosyltransferase"/>
    <property type="match status" value="1"/>
</dbReference>
<evidence type="ECO:0000259" key="17">
    <source>
        <dbReference type="Pfam" id="PF01634"/>
    </source>
</evidence>
<dbReference type="Pfam" id="PF01634">
    <property type="entry name" value="HisG"/>
    <property type="match status" value="1"/>
</dbReference>
<comment type="subcellular location">
    <subcellularLocation>
        <location evidence="2 16">Cytoplasm</location>
    </subcellularLocation>
</comment>
<comment type="function">
    <text evidence="15 16">Catalyzes the condensation of ATP and 5-phosphoribose 1-diphosphate to form N'-(5'-phosphoribosyl)-ATP (PR-ATP). Has a crucial role in the pathway because the rate of histidine biosynthesis seems to be controlled primarily by regulation of HisG enzymatic activity.</text>
</comment>
<evidence type="ECO:0000256" key="6">
    <source>
        <dbReference type="ARBA" id="ARBA00011946"/>
    </source>
</evidence>
<evidence type="ECO:0000256" key="5">
    <source>
        <dbReference type="ARBA" id="ARBA00011496"/>
    </source>
</evidence>
<gene>
    <name evidence="16" type="primary">hisG</name>
    <name evidence="18" type="ORF">FHQ18_08290</name>
</gene>
<evidence type="ECO:0000256" key="13">
    <source>
        <dbReference type="ARBA" id="ARBA00022840"/>
    </source>
</evidence>
<dbReference type="OrthoDB" id="9801867at2"/>
<dbReference type="PANTHER" id="PTHR21403:SF8">
    <property type="entry name" value="ATP PHOSPHORIBOSYLTRANSFERASE"/>
    <property type="match status" value="1"/>
</dbReference>
<keyword evidence="14 16" id="KW-0368">Histidine biosynthesis</keyword>
<dbReference type="UniPathway" id="UPA00031">
    <property type="reaction ID" value="UER00006"/>
</dbReference>
<evidence type="ECO:0000256" key="2">
    <source>
        <dbReference type="ARBA" id="ARBA00004496"/>
    </source>
</evidence>
<dbReference type="InterPro" id="IPR001348">
    <property type="entry name" value="ATP_PRibTrfase_HisG"/>
</dbReference>
<keyword evidence="8 16" id="KW-0963">Cytoplasm</keyword>
<dbReference type="GO" id="GO:0005737">
    <property type="term" value="C:cytoplasm"/>
    <property type="evidence" value="ECO:0007669"/>
    <property type="project" value="UniProtKB-SubCell"/>
</dbReference>
<evidence type="ECO:0000256" key="14">
    <source>
        <dbReference type="ARBA" id="ARBA00023102"/>
    </source>
</evidence>
<dbReference type="CDD" id="cd13595">
    <property type="entry name" value="PBP2_HisGs"/>
    <property type="match status" value="1"/>
</dbReference>
<evidence type="ECO:0000256" key="15">
    <source>
        <dbReference type="ARBA" id="ARBA00024861"/>
    </source>
</evidence>
<keyword evidence="10 16" id="KW-0328">Glycosyltransferase</keyword>
<evidence type="ECO:0000256" key="7">
    <source>
        <dbReference type="ARBA" id="ARBA00020998"/>
    </source>
</evidence>
<proteinExistence type="inferred from homology"/>
<dbReference type="AlphaFoldDB" id="A0A5A8F1W7"/>
<evidence type="ECO:0000256" key="8">
    <source>
        <dbReference type="ARBA" id="ARBA00022490"/>
    </source>
</evidence>
<comment type="catalytic activity">
    <reaction evidence="1 16">
        <text>1-(5-phospho-beta-D-ribosyl)-ATP + diphosphate = 5-phospho-alpha-D-ribose 1-diphosphate + ATP</text>
        <dbReference type="Rhea" id="RHEA:18473"/>
        <dbReference type="ChEBI" id="CHEBI:30616"/>
        <dbReference type="ChEBI" id="CHEBI:33019"/>
        <dbReference type="ChEBI" id="CHEBI:58017"/>
        <dbReference type="ChEBI" id="CHEBI:73183"/>
        <dbReference type="EC" id="2.4.2.17"/>
    </reaction>
</comment>
<feature type="domain" description="ATP phosphoribosyltransferase catalytic" evidence="17">
    <location>
        <begin position="56"/>
        <end position="206"/>
    </location>
</feature>
<dbReference type="RefSeq" id="WP_149266704.1">
    <property type="nucleotide sequence ID" value="NZ_VFJB01000006.1"/>
</dbReference>
<evidence type="ECO:0000256" key="12">
    <source>
        <dbReference type="ARBA" id="ARBA00022741"/>
    </source>
</evidence>
<comment type="subunit">
    <text evidence="5 16">Heteromultimer composed of HisG and HisZ subunits.</text>
</comment>
<reference evidence="18 19" key="1">
    <citation type="submission" date="2019-06" db="EMBL/GenBank/DDBJ databases">
        <title>Genomic insights into carbon and energy metabolism of Deferribacter autotrophicus revealed new metabolic traits in the phylum Deferribacteres.</title>
        <authorList>
            <person name="Slobodkin A.I."/>
            <person name="Slobodkina G.B."/>
            <person name="Allioux M."/>
            <person name="Alain K."/>
            <person name="Jebbar M."/>
            <person name="Shadrin V."/>
            <person name="Kublanov I.V."/>
            <person name="Toshchakov S.V."/>
            <person name="Bonch-Osmolovskaya E.A."/>
        </authorList>
    </citation>
    <scope>NUCLEOTIDE SEQUENCE [LARGE SCALE GENOMIC DNA]</scope>
    <source>
        <strain evidence="18 19">SL50</strain>
    </source>
</reference>
<evidence type="ECO:0000256" key="4">
    <source>
        <dbReference type="ARBA" id="ARBA00009489"/>
    </source>
</evidence>
<dbReference type="EMBL" id="VFJB01000006">
    <property type="protein sequence ID" value="KAA0257731.1"/>
    <property type="molecule type" value="Genomic_DNA"/>
</dbReference>